<name>A0A1S7BAK2_9MICO</name>
<comment type="caution">
    <text evidence="3">The sequence shown here is derived from an EMBL/GenBank/DDBJ whole genome shotgun (WGS) entry which is preliminary data.</text>
</comment>
<dbReference type="EMBL" id="RKHL01000001">
    <property type="protein sequence ID" value="ROR82353.1"/>
    <property type="molecule type" value="Genomic_DNA"/>
</dbReference>
<dbReference type="KEGG" id="pflu:BWO91_12720"/>
<dbReference type="InterPro" id="IPR029057">
    <property type="entry name" value="PRTase-like"/>
</dbReference>
<dbReference type="CDD" id="cd06223">
    <property type="entry name" value="PRTases_typeI"/>
    <property type="match status" value="1"/>
</dbReference>
<keyword evidence="2" id="KW-0808">Transferase</keyword>
<accession>A0A1S7BAK2</accession>
<dbReference type="Proteomes" id="UP000266915">
    <property type="component" value="Unassembled WGS sequence"/>
</dbReference>
<organism evidence="3 4">
    <name type="scientific">Plantibacter flavus</name>
    <dbReference type="NCBI Taxonomy" id="150123"/>
    <lineage>
        <taxon>Bacteria</taxon>
        <taxon>Bacillati</taxon>
        <taxon>Actinomycetota</taxon>
        <taxon>Actinomycetes</taxon>
        <taxon>Micrococcales</taxon>
        <taxon>Microbacteriaceae</taxon>
        <taxon>Plantibacter</taxon>
    </lineage>
</organism>
<dbReference type="Gene3D" id="3.40.50.2020">
    <property type="match status" value="1"/>
</dbReference>
<dbReference type="OrthoDB" id="307631at2"/>
<dbReference type="GO" id="GO:0016757">
    <property type="term" value="F:glycosyltransferase activity"/>
    <property type="evidence" value="ECO:0007669"/>
    <property type="project" value="UniProtKB-KW"/>
</dbReference>
<protein>
    <submittedName>
        <fullName evidence="3">Uncharacterized protein</fullName>
    </submittedName>
</protein>
<evidence type="ECO:0000313" key="4">
    <source>
        <dbReference type="Proteomes" id="UP000266915"/>
    </source>
</evidence>
<keyword evidence="1" id="KW-0328">Glycosyltransferase</keyword>
<proteinExistence type="predicted"/>
<dbReference type="RefSeq" id="WP_071262460.1">
    <property type="nucleotide sequence ID" value="NZ_CP019402.1"/>
</dbReference>
<dbReference type="SUPFAM" id="SSF53271">
    <property type="entry name" value="PRTase-like"/>
    <property type="match status" value="1"/>
</dbReference>
<evidence type="ECO:0000256" key="1">
    <source>
        <dbReference type="ARBA" id="ARBA00022676"/>
    </source>
</evidence>
<dbReference type="AlphaFoldDB" id="A0A1S7BAK2"/>
<dbReference type="InterPro" id="IPR000836">
    <property type="entry name" value="PRTase_dom"/>
</dbReference>
<dbReference type="PANTHER" id="PTHR43363:SF1">
    <property type="entry name" value="HYPOXANTHINE-GUANINE PHOSPHORIBOSYLTRANSFERASE"/>
    <property type="match status" value="1"/>
</dbReference>
<gene>
    <name evidence="3" type="ORF">EDD42_2442</name>
</gene>
<dbReference type="Pfam" id="PF00156">
    <property type="entry name" value="Pribosyltran"/>
    <property type="match status" value="1"/>
</dbReference>
<keyword evidence="4" id="KW-1185">Reference proteome</keyword>
<dbReference type="PANTHER" id="PTHR43363">
    <property type="entry name" value="HYPOXANTHINE PHOSPHORIBOSYLTRANSFERASE"/>
    <property type="match status" value="1"/>
</dbReference>
<evidence type="ECO:0000256" key="2">
    <source>
        <dbReference type="ARBA" id="ARBA00022679"/>
    </source>
</evidence>
<sequence length="165" mass="17683">MSTENPSAASPEREVLDWPTFGDAARELSSAIVASGFRPDSVVAIARGGLLLAGAIAYALDVKACGALNVEFYTGVDARLPEPVVLPPLLDVAGLPGSRVLLVDDVSDSGRTLAMVLELMQASGAEVRTVTLYEKPQTVLRPDYVWKRVDRWISFPWSTLPTITA</sequence>
<evidence type="ECO:0000313" key="3">
    <source>
        <dbReference type="EMBL" id="ROR82353.1"/>
    </source>
</evidence>
<dbReference type="STRING" id="150123.BWO91_12720"/>
<reference evidence="3 4" key="1">
    <citation type="submission" date="2018-11" db="EMBL/GenBank/DDBJ databases">
        <title>Sequencing the genomes of 1000 actinobacteria strains.</title>
        <authorList>
            <person name="Klenk H.-P."/>
        </authorList>
    </citation>
    <scope>NUCLEOTIDE SEQUENCE [LARGE SCALE GENOMIC DNA]</scope>
    <source>
        <strain evidence="3 4">DSM 14012</strain>
    </source>
</reference>